<dbReference type="SUPFAM" id="SSF55729">
    <property type="entry name" value="Acyl-CoA N-acyltransferases (Nat)"/>
    <property type="match status" value="1"/>
</dbReference>
<dbReference type="Gene3D" id="3.40.630.30">
    <property type="match status" value="1"/>
</dbReference>
<dbReference type="InterPro" id="IPR016181">
    <property type="entry name" value="Acyl_CoA_acyltransferase"/>
</dbReference>
<gene>
    <name evidence="1" type="ORF">NHN17_07045</name>
</gene>
<evidence type="ECO:0000313" key="2">
    <source>
        <dbReference type="Proteomes" id="UP001524460"/>
    </source>
</evidence>
<name>A0ABT1MZ79_9GAMM</name>
<dbReference type="EMBL" id="JANEYT010000011">
    <property type="protein sequence ID" value="MCQ1057817.1"/>
    <property type="molecule type" value="Genomic_DNA"/>
</dbReference>
<organism evidence="1 2">
    <name type="scientific">Photobacterium pectinilyticum</name>
    <dbReference type="NCBI Taxonomy" id="2906793"/>
    <lineage>
        <taxon>Bacteria</taxon>
        <taxon>Pseudomonadati</taxon>
        <taxon>Pseudomonadota</taxon>
        <taxon>Gammaproteobacteria</taxon>
        <taxon>Vibrionales</taxon>
        <taxon>Vibrionaceae</taxon>
        <taxon>Photobacterium</taxon>
    </lineage>
</organism>
<dbReference type="RefSeq" id="WP_255041495.1">
    <property type="nucleotide sequence ID" value="NZ_JANEYT010000011.1"/>
</dbReference>
<protein>
    <recommendedName>
        <fullName evidence="3">GNAT family N-acetyltransferase</fullName>
    </recommendedName>
</protein>
<evidence type="ECO:0000313" key="1">
    <source>
        <dbReference type="EMBL" id="MCQ1057817.1"/>
    </source>
</evidence>
<sequence>MSTIEYLKLDDVDLTELMFTLNEDSLRSHLIDHPYFDEKSIRSWVEGKIDTDSMTGCKVRAVIIDGVLSGWCGIQPDECGFEVAIVISKKFWGSGVSIFRTLLLWAGQLGHKEVVFHLLDSRREYKSLAKKANRVRSSQLLGRRFNTYYFPVDSVG</sequence>
<accession>A0ABT1MZ79</accession>
<evidence type="ECO:0008006" key="3">
    <source>
        <dbReference type="Google" id="ProtNLM"/>
    </source>
</evidence>
<proteinExistence type="predicted"/>
<comment type="caution">
    <text evidence="1">The sequence shown here is derived from an EMBL/GenBank/DDBJ whole genome shotgun (WGS) entry which is preliminary data.</text>
</comment>
<reference evidence="1 2" key="1">
    <citation type="submission" date="2022-07" db="EMBL/GenBank/DDBJ databases">
        <title>Photobacterium pectinilyticum sp. nov., a marine bacterium isolated from surface seawater of Qingdao offshore.</title>
        <authorList>
            <person name="Wang X."/>
        </authorList>
    </citation>
    <scope>NUCLEOTIDE SEQUENCE [LARGE SCALE GENOMIC DNA]</scope>
    <source>
        <strain evidence="1 2">ZSDE20</strain>
    </source>
</reference>
<keyword evidence="2" id="KW-1185">Reference proteome</keyword>
<dbReference type="Proteomes" id="UP001524460">
    <property type="component" value="Unassembled WGS sequence"/>
</dbReference>